<evidence type="ECO:0000313" key="4">
    <source>
        <dbReference type="EMBL" id="KAK6502615.1"/>
    </source>
</evidence>
<dbReference type="Pfam" id="PF02230">
    <property type="entry name" value="Abhydrolase_2"/>
    <property type="match status" value="2"/>
</dbReference>
<dbReference type="InterPro" id="IPR050565">
    <property type="entry name" value="LYPA1-2/EST-like"/>
</dbReference>
<evidence type="ECO:0000256" key="2">
    <source>
        <dbReference type="SAM" id="MobiDB-lite"/>
    </source>
</evidence>
<name>A0AAN8N8J1_9PEZI</name>
<dbReference type="PANTHER" id="PTHR10655:SF63">
    <property type="entry name" value="PHOSPHOLIPASE_CARBOXYLESTERASE_THIOESTERASE DOMAIN-CONTAINING PROTEIN"/>
    <property type="match status" value="1"/>
</dbReference>
<comment type="similarity">
    <text evidence="1">Belongs to the AB hydrolase superfamily. AB hydrolase 2 family.</text>
</comment>
<dbReference type="InterPro" id="IPR029058">
    <property type="entry name" value="AB_hydrolase_fold"/>
</dbReference>
<accession>A0AAN8N8J1</accession>
<dbReference type="EMBL" id="JAVHJM010000011">
    <property type="protein sequence ID" value="KAK6502615.1"/>
    <property type="molecule type" value="Genomic_DNA"/>
</dbReference>
<dbReference type="AlphaFoldDB" id="A0AAN8N8J1"/>
<dbReference type="GO" id="GO:0005737">
    <property type="term" value="C:cytoplasm"/>
    <property type="evidence" value="ECO:0007669"/>
    <property type="project" value="TreeGrafter"/>
</dbReference>
<feature type="domain" description="Phospholipase/carboxylesterase/thioesterase" evidence="3">
    <location>
        <begin position="8"/>
        <end position="165"/>
    </location>
</feature>
<organism evidence="4 5">
    <name type="scientific">Arthrobotrys conoides</name>
    <dbReference type="NCBI Taxonomy" id="74498"/>
    <lineage>
        <taxon>Eukaryota</taxon>
        <taxon>Fungi</taxon>
        <taxon>Dikarya</taxon>
        <taxon>Ascomycota</taxon>
        <taxon>Pezizomycotina</taxon>
        <taxon>Orbiliomycetes</taxon>
        <taxon>Orbiliales</taxon>
        <taxon>Orbiliaceae</taxon>
        <taxon>Arthrobotrys</taxon>
    </lineage>
</organism>
<dbReference type="Proteomes" id="UP001307849">
    <property type="component" value="Unassembled WGS sequence"/>
</dbReference>
<dbReference type="Gene3D" id="3.40.50.1820">
    <property type="entry name" value="alpha/beta hydrolase"/>
    <property type="match status" value="1"/>
</dbReference>
<comment type="caution">
    <text evidence="4">The sequence shown here is derived from an EMBL/GenBank/DDBJ whole genome shotgun (WGS) entry which is preliminary data.</text>
</comment>
<protein>
    <recommendedName>
        <fullName evidence="3">Phospholipase/carboxylesterase/thioesterase domain-containing protein</fullName>
    </recommendedName>
</protein>
<dbReference type="GO" id="GO:0052689">
    <property type="term" value="F:carboxylic ester hydrolase activity"/>
    <property type="evidence" value="ECO:0007669"/>
    <property type="project" value="TreeGrafter"/>
</dbReference>
<feature type="compositionally biased region" description="Acidic residues" evidence="2">
    <location>
        <begin position="199"/>
        <end position="236"/>
    </location>
</feature>
<dbReference type="InterPro" id="IPR003140">
    <property type="entry name" value="PLipase/COase/thioEstase"/>
</dbReference>
<keyword evidence="5" id="KW-1185">Reference proteome</keyword>
<dbReference type="SUPFAM" id="SSF53474">
    <property type="entry name" value="alpha/beta-Hydrolases"/>
    <property type="match status" value="1"/>
</dbReference>
<dbReference type="PANTHER" id="PTHR10655">
    <property type="entry name" value="LYSOPHOSPHOLIPASE-RELATED"/>
    <property type="match status" value="1"/>
</dbReference>
<evidence type="ECO:0000256" key="1">
    <source>
        <dbReference type="ARBA" id="ARBA00006499"/>
    </source>
</evidence>
<feature type="domain" description="Phospholipase/carboxylesterase/thioesterase" evidence="3">
    <location>
        <begin position="286"/>
        <end position="349"/>
    </location>
</feature>
<feature type="region of interest" description="Disordered" evidence="2">
    <location>
        <begin position="190"/>
        <end position="256"/>
    </location>
</feature>
<gene>
    <name evidence="4" type="ORF">TWF506_003195</name>
</gene>
<reference evidence="4 5" key="1">
    <citation type="submission" date="2019-10" db="EMBL/GenBank/DDBJ databases">
        <authorList>
            <person name="Palmer J.M."/>
        </authorList>
    </citation>
    <scope>NUCLEOTIDE SEQUENCE [LARGE SCALE GENOMIC DNA]</scope>
    <source>
        <strain evidence="4 5">TWF506</strain>
    </source>
</reference>
<evidence type="ECO:0000259" key="3">
    <source>
        <dbReference type="Pfam" id="PF02230"/>
    </source>
</evidence>
<dbReference type="GO" id="GO:0008474">
    <property type="term" value="F:palmitoyl-(protein) hydrolase activity"/>
    <property type="evidence" value="ECO:0007669"/>
    <property type="project" value="TreeGrafter"/>
</dbReference>
<sequence>MKHDYPEPFVVDASSSHTHTCILLHGRGSNGPKFGEALLSSQTSNNITFKSAFPPGTKFIFPTAKKRRSIIFKRIPINQWFDNYSLDNPGIREHLQVDGLRETTEVIHQIIRDEVSGGIDLGNIVLGGLSQGCAASVYALLTFEGRVGAYVGMSGWFPFVKYVNESLGGEEEKSGVEQVDEGVFNINTHGVGIGGFDNAEQEEDNQELEDEDEDEDEEEEEEDSDEEDDETDDDEVPTGNNHTEIPKPTTTTSSNNPLKVIEALNFLRENIDFPLLDSTVENLPCLKTPVFLGHGEEDEKVNVSLGRQTRDALLGLSMDVTWKLYADFGHWYKVPDEIDDIVAFLQKNIDSLS</sequence>
<evidence type="ECO:0000313" key="5">
    <source>
        <dbReference type="Proteomes" id="UP001307849"/>
    </source>
</evidence>
<proteinExistence type="inferred from homology"/>